<protein>
    <submittedName>
        <fullName evidence="5">Baseplate J-like protein</fullName>
    </submittedName>
</protein>
<accession>A0A6N3E206</accession>
<dbReference type="InterPro" id="IPR006949">
    <property type="entry name" value="Barrel_Baseplate_J-like"/>
</dbReference>
<dbReference type="InterPro" id="IPR052399">
    <property type="entry name" value="Phage_Baseplate_Assmbl_Protein"/>
</dbReference>
<dbReference type="PANTHER" id="PTHR37829:SF3">
    <property type="entry name" value="PROTEIN JAYE-RELATED"/>
    <property type="match status" value="1"/>
</dbReference>
<dbReference type="Pfam" id="PF04865">
    <property type="entry name" value="Baseplate_J"/>
    <property type="match status" value="1"/>
</dbReference>
<dbReference type="InterPro" id="IPR058531">
    <property type="entry name" value="Baseplate_J_M"/>
</dbReference>
<evidence type="ECO:0000259" key="2">
    <source>
        <dbReference type="Pfam" id="PF04865"/>
    </source>
</evidence>
<name>A0A6N3E206_9FIRM</name>
<feature type="domain" description="Baseplate J-like C-terminal" evidence="4">
    <location>
        <begin position="284"/>
        <end position="350"/>
    </location>
</feature>
<sequence length="355" mass="38197">MSNLFDAQTKDVIESRMTQTLHTITEKEQSTMEGTFARDLIDANAVEFESSYAEMAMLRDAAFAKTSWGDYLTLRAAEFGVDRKKAVKAKGEVTVTGMAGAYIIRSSLFQTKDGQRFYTLESATIPADAAEVTIPVEAADAGASGNVAEGTITEIPYSIPNISAVVNHKKCTDGADEETDDALLARLLFRVRQPITSGNANHYRDWAMSVDGVENCKVIPLWQGNGTVKVIIVTAENESASAELIQEVYNYIESQRPIGATVTVVSPAPLSIDLTADVYGTASPDAVKAAMTAYLKQTGFTLSYVSLAQMGKLLLSISGITDYKNLKLNGNAANVELTNEQIPVAGKVVLNLVSQ</sequence>
<feature type="domain" description="Baseplate J-like central" evidence="3">
    <location>
        <begin position="196"/>
        <end position="266"/>
    </location>
</feature>
<dbReference type="Pfam" id="PF26079">
    <property type="entry name" value="Baseplate_J_C"/>
    <property type="match status" value="1"/>
</dbReference>
<proteinExistence type="inferred from homology"/>
<dbReference type="InterPro" id="IPR058530">
    <property type="entry name" value="Baseplate_J-like_C"/>
</dbReference>
<dbReference type="Pfam" id="PF26078">
    <property type="entry name" value="Baseplate_J_M"/>
    <property type="match status" value="1"/>
</dbReference>
<comment type="similarity">
    <text evidence="1">Belongs to the Mu gp47/PBSX XkdT family.</text>
</comment>
<dbReference type="PANTHER" id="PTHR37829">
    <property type="entry name" value="PHAGE-LIKE ELEMENT PBSX PROTEIN XKDT"/>
    <property type="match status" value="1"/>
</dbReference>
<dbReference type="EMBL" id="CACRUX010000063">
    <property type="protein sequence ID" value="VYU33679.1"/>
    <property type="molecule type" value="Genomic_DNA"/>
</dbReference>
<dbReference type="AlphaFoldDB" id="A0A6N3E206"/>
<gene>
    <name evidence="5" type="ORF">VRLFYP33_01773</name>
</gene>
<evidence type="ECO:0000313" key="5">
    <source>
        <dbReference type="EMBL" id="VYU33679.1"/>
    </source>
</evidence>
<evidence type="ECO:0000256" key="1">
    <source>
        <dbReference type="ARBA" id="ARBA00038087"/>
    </source>
</evidence>
<evidence type="ECO:0000259" key="3">
    <source>
        <dbReference type="Pfam" id="PF26078"/>
    </source>
</evidence>
<evidence type="ECO:0000259" key="4">
    <source>
        <dbReference type="Pfam" id="PF26079"/>
    </source>
</evidence>
<reference evidence="5" key="1">
    <citation type="submission" date="2019-11" db="EMBL/GenBank/DDBJ databases">
        <authorList>
            <person name="Feng L."/>
        </authorList>
    </citation>
    <scope>NUCLEOTIDE SEQUENCE</scope>
    <source>
        <strain evidence="5">VrattiLFYP33</strain>
    </source>
</reference>
<organism evidence="5">
    <name type="scientific">Veillonella ratti</name>
    <dbReference type="NCBI Taxonomy" id="103892"/>
    <lineage>
        <taxon>Bacteria</taxon>
        <taxon>Bacillati</taxon>
        <taxon>Bacillota</taxon>
        <taxon>Negativicutes</taxon>
        <taxon>Veillonellales</taxon>
        <taxon>Veillonellaceae</taxon>
        <taxon>Veillonella</taxon>
    </lineage>
</organism>
<feature type="domain" description="Baseplate protein J-like barrel" evidence="2">
    <location>
        <begin position="93"/>
        <end position="173"/>
    </location>
</feature>
<dbReference type="RefSeq" id="WP_156705329.1">
    <property type="nucleotide sequence ID" value="NZ_CACRUX010000063.1"/>
</dbReference>